<dbReference type="RefSeq" id="WP_111064782.1">
    <property type="nucleotide sequence ID" value="NZ_QKSB01000052.1"/>
</dbReference>
<dbReference type="OrthoDB" id="964423at2"/>
<dbReference type="GO" id="GO:0004803">
    <property type="term" value="F:transposase activity"/>
    <property type="evidence" value="ECO:0007669"/>
    <property type="project" value="InterPro"/>
</dbReference>
<accession>A0A2W1NIW1</accession>
<protein>
    <submittedName>
        <fullName evidence="4">IS110 family transposase</fullName>
    </submittedName>
</protein>
<dbReference type="InterPro" id="IPR003346">
    <property type="entry name" value="Transposase_20"/>
</dbReference>
<dbReference type="NCBIfam" id="NF033542">
    <property type="entry name" value="transpos_IS110"/>
    <property type="match status" value="1"/>
</dbReference>
<dbReference type="GO" id="GO:0006313">
    <property type="term" value="P:DNA transposition"/>
    <property type="evidence" value="ECO:0007669"/>
    <property type="project" value="InterPro"/>
</dbReference>
<evidence type="ECO:0000259" key="3">
    <source>
        <dbReference type="Pfam" id="PF02371"/>
    </source>
</evidence>
<organism evidence="4 5">
    <name type="scientific">Putridiphycobacter roseus</name>
    <dbReference type="NCBI Taxonomy" id="2219161"/>
    <lineage>
        <taxon>Bacteria</taxon>
        <taxon>Pseudomonadati</taxon>
        <taxon>Bacteroidota</taxon>
        <taxon>Flavobacteriia</taxon>
        <taxon>Flavobacteriales</taxon>
        <taxon>Crocinitomicaceae</taxon>
        <taxon>Putridiphycobacter</taxon>
    </lineage>
</organism>
<reference evidence="4 5" key="1">
    <citation type="submission" date="2018-06" db="EMBL/GenBank/DDBJ databases">
        <title>The draft genome sequence of Crocinitomix sp. SM1701.</title>
        <authorList>
            <person name="Zhang X."/>
        </authorList>
    </citation>
    <scope>NUCLEOTIDE SEQUENCE [LARGE SCALE GENOMIC DNA]</scope>
    <source>
        <strain evidence="4 5">SM1701</strain>
    </source>
</reference>
<evidence type="ECO:0000259" key="2">
    <source>
        <dbReference type="Pfam" id="PF01548"/>
    </source>
</evidence>
<dbReference type="InterPro" id="IPR002525">
    <property type="entry name" value="Transp_IS110-like_N"/>
</dbReference>
<keyword evidence="5" id="KW-1185">Reference proteome</keyword>
<dbReference type="Proteomes" id="UP000249248">
    <property type="component" value="Unassembled WGS sequence"/>
</dbReference>
<dbReference type="AlphaFoldDB" id="A0A2W1NIW1"/>
<evidence type="ECO:0000256" key="1">
    <source>
        <dbReference type="SAM" id="Coils"/>
    </source>
</evidence>
<evidence type="ECO:0000313" key="5">
    <source>
        <dbReference type="Proteomes" id="UP000249248"/>
    </source>
</evidence>
<dbReference type="PANTHER" id="PTHR33055:SF3">
    <property type="entry name" value="PUTATIVE TRANSPOSASE FOR IS117-RELATED"/>
    <property type="match status" value="1"/>
</dbReference>
<dbReference type="PANTHER" id="PTHR33055">
    <property type="entry name" value="TRANSPOSASE FOR INSERTION SEQUENCE ELEMENT IS1111A"/>
    <property type="match status" value="1"/>
</dbReference>
<dbReference type="Pfam" id="PF02371">
    <property type="entry name" value="Transposase_20"/>
    <property type="match status" value="1"/>
</dbReference>
<keyword evidence="1" id="KW-0175">Coiled coil</keyword>
<comment type="caution">
    <text evidence="4">The sequence shown here is derived from an EMBL/GenBank/DDBJ whole genome shotgun (WGS) entry which is preliminary data.</text>
</comment>
<gene>
    <name evidence="4" type="ORF">DNU06_17445</name>
</gene>
<proteinExistence type="predicted"/>
<evidence type="ECO:0000313" key="4">
    <source>
        <dbReference type="EMBL" id="PZE15562.1"/>
    </source>
</evidence>
<dbReference type="GO" id="GO:0003677">
    <property type="term" value="F:DNA binding"/>
    <property type="evidence" value="ECO:0007669"/>
    <property type="project" value="InterPro"/>
</dbReference>
<feature type="domain" description="Transposase IS116/IS110/IS902 C-terminal" evidence="3">
    <location>
        <begin position="192"/>
        <end position="275"/>
    </location>
</feature>
<name>A0A2W1NIW1_9FLAO</name>
<sequence length="326" mass="37238">MSKDKEYVGIDISKDYFDVCYADGKHNQFENNKEGFSKFKKTLAASSHCVMEQTGRYHWGIANYLYEKEIAVSVVNALVVKRFIQMKLRVTKTDKADAKMIQMYAEFDNPREWEPPQIYINQCRELRNLVTLLLKQNTALKNQLKSLELSDFPSKLASRIIKRQLKTIQKEVKALEDEMQRLLVENEGDLLSLLTTIPGMGRKTAMSLIVTTNGFKDFENSKQLSSFLGLSPTIRTSGTSVRGQSRISKMGNKDVRNLLFMCSFTAYKCNPSCAKLFERIVNKGKSKKLALLAVCNKLTRQALAISKSRIPYDENYRSINPVLLQN</sequence>
<dbReference type="EMBL" id="QKSB01000052">
    <property type="protein sequence ID" value="PZE15562.1"/>
    <property type="molecule type" value="Genomic_DNA"/>
</dbReference>
<feature type="domain" description="Transposase IS110-like N-terminal" evidence="2">
    <location>
        <begin position="8"/>
        <end position="147"/>
    </location>
</feature>
<dbReference type="InterPro" id="IPR047650">
    <property type="entry name" value="Transpos_IS110"/>
</dbReference>
<feature type="coiled-coil region" evidence="1">
    <location>
        <begin position="123"/>
        <end position="185"/>
    </location>
</feature>
<dbReference type="Pfam" id="PF01548">
    <property type="entry name" value="DEDD_Tnp_IS110"/>
    <property type="match status" value="1"/>
</dbReference>